<dbReference type="Proteomes" id="UP000195402">
    <property type="component" value="Unassembled WGS sequence"/>
</dbReference>
<dbReference type="GO" id="GO:0003677">
    <property type="term" value="F:DNA binding"/>
    <property type="evidence" value="ECO:0007669"/>
    <property type="project" value="InterPro"/>
</dbReference>
<accession>A0A200Q861</accession>
<keyword evidence="7" id="KW-1185">Reference proteome</keyword>
<dbReference type="InterPro" id="IPR036893">
    <property type="entry name" value="SBP_sf"/>
</dbReference>
<keyword evidence="1" id="KW-0479">Metal-binding</keyword>
<comment type="caution">
    <text evidence="6">The sequence shown here is derived from an EMBL/GenBank/DDBJ whole genome shotgun (WGS) entry which is preliminary data.</text>
</comment>
<evidence type="ECO:0000256" key="2">
    <source>
        <dbReference type="ARBA" id="ARBA00022771"/>
    </source>
</evidence>
<dbReference type="InParanoid" id="A0A200Q861"/>
<evidence type="ECO:0000313" key="7">
    <source>
        <dbReference type="Proteomes" id="UP000195402"/>
    </source>
</evidence>
<sequence>MSSRVALHRFHQLPEFDQGKRSCRRRLAGHNERRRKPQPGSLLASRYGRLSSSLQGEVVFVQIGVTAWAWQIEPEAFNLSMSRVQTCLRYRTTSALVQVDDLTKLRWTFMY</sequence>
<dbReference type="SUPFAM" id="SSF103612">
    <property type="entry name" value="SBT domain"/>
    <property type="match status" value="1"/>
</dbReference>
<evidence type="ECO:0000256" key="4">
    <source>
        <dbReference type="PROSITE-ProRule" id="PRU00470"/>
    </source>
</evidence>
<proteinExistence type="predicted"/>
<dbReference type="STRING" id="56857.A0A200Q861"/>
<name>A0A200Q861_MACCD</name>
<dbReference type="OrthoDB" id="1935960at2759"/>
<dbReference type="Pfam" id="PF03110">
    <property type="entry name" value="SBP"/>
    <property type="match status" value="1"/>
</dbReference>
<dbReference type="PROSITE" id="PS51141">
    <property type="entry name" value="ZF_SBP"/>
    <property type="match status" value="1"/>
</dbReference>
<evidence type="ECO:0000256" key="1">
    <source>
        <dbReference type="ARBA" id="ARBA00022723"/>
    </source>
</evidence>
<dbReference type="AlphaFoldDB" id="A0A200Q861"/>
<gene>
    <name evidence="6" type="ORF">BVC80_8919g11</name>
</gene>
<evidence type="ECO:0000313" key="6">
    <source>
        <dbReference type="EMBL" id="OVA06642.1"/>
    </source>
</evidence>
<dbReference type="EMBL" id="MVGT01002762">
    <property type="protein sequence ID" value="OVA06642.1"/>
    <property type="molecule type" value="Genomic_DNA"/>
</dbReference>
<evidence type="ECO:0000259" key="5">
    <source>
        <dbReference type="PROSITE" id="PS51141"/>
    </source>
</evidence>
<dbReference type="GO" id="GO:0005634">
    <property type="term" value="C:nucleus"/>
    <property type="evidence" value="ECO:0007669"/>
    <property type="project" value="InterPro"/>
</dbReference>
<dbReference type="InterPro" id="IPR004333">
    <property type="entry name" value="SBP_dom"/>
</dbReference>
<reference evidence="6 7" key="1">
    <citation type="journal article" date="2017" name="Mol. Plant">
        <title>The Genome of Medicinal Plant Macleaya cordata Provides New Insights into Benzylisoquinoline Alkaloids Metabolism.</title>
        <authorList>
            <person name="Liu X."/>
            <person name="Liu Y."/>
            <person name="Huang P."/>
            <person name="Ma Y."/>
            <person name="Qing Z."/>
            <person name="Tang Q."/>
            <person name="Cao H."/>
            <person name="Cheng P."/>
            <person name="Zheng Y."/>
            <person name="Yuan Z."/>
            <person name="Zhou Y."/>
            <person name="Liu J."/>
            <person name="Tang Z."/>
            <person name="Zhuo Y."/>
            <person name="Zhang Y."/>
            <person name="Yu L."/>
            <person name="Huang J."/>
            <person name="Yang P."/>
            <person name="Peng Q."/>
            <person name="Zhang J."/>
            <person name="Jiang W."/>
            <person name="Zhang Z."/>
            <person name="Lin K."/>
            <person name="Ro D.K."/>
            <person name="Chen X."/>
            <person name="Xiong X."/>
            <person name="Shang Y."/>
            <person name="Huang S."/>
            <person name="Zeng J."/>
        </authorList>
    </citation>
    <scope>NUCLEOTIDE SEQUENCE [LARGE SCALE GENOMIC DNA]</scope>
    <source>
        <strain evidence="7">cv. BLH2017</strain>
        <tissue evidence="6">Root</tissue>
    </source>
</reference>
<protein>
    <submittedName>
        <fullName evidence="6">Transcription factor</fullName>
    </submittedName>
</protein>
<dbReference type="InterPro" id="IPR044817">
    <property type="entry name" value="SBP-like"/>
</dbReference>
<feature type="domain" description="SBP-type" evidence="5">
    <location>
        <begin position="1"/>
        <end position="37"/>
    </location>
</feature>
<organism evidence="6 7">
    <name type="scientific">Macleaya cordata</name>
    <name type="common">Five-seeded plume-poppy</name>
    <name type="synonym">Bocconia cordata</name>
    <dbReference type="NCBI Taxonomy" id="56857"/>
    <lineage>
        <taxon>Eukaryota</taxon>
        <taxon>Viridiplantae</taxon>
        <taxon>Streptophyta</taxon>
        <taxon>Embryophyta</taxon>
        <taxon>Tracheophyta</taxon>
        <taxon>Spermatophyta</taxon>
        <taxon>Magnoliopsida</taxon>
        <taxon>Ranunculales</taxon>
        <taxon>Papaveraceae</taxon>
        <taxon>Papaveroideae</taxon>
        <taxon>Macleaya</taxon>
    </lineage>
</organism>
<dbReference type="GO" id="GO:0008270">
    <property type="term" value="F:zinc ion binding"/>
    <property type="evidence" value="ECO:0007669"/>
    <property type="project" value="UniProtKB-KW"/>
</dbReference>
<dbReference type="PANTHER" id="PTHR31251:SF191">
    <property type="entry name" value="SBP-TYPE DOMAIN-CONTAINING PROTEIN"/>
    <property type="match status" value="1"/>
</dbReference>
<keyword evidence="3" id="KW-0862">Zinc</keyword>
<dbReference type="PANTHER" id="PTHR31251">
    <property type="entry name" value="SQUAMOSA PROMOTER-BINDING-LIKE PROTEIN 4"/>
    <property type="match status" value="1"/>
</dbReference>
<keyword evidence="2 4" id="KW-0863">Zinc-finger</keyword>
<evidence type="ECO:0000256" key="3">
    <source>
        <dbReference type="ARBA" id="ARBA00022833"/>
    </source>
</evidence>